<organism evidence="1">
    <name type="scientific">uncultured Chloroflexota bacterium</name>
    <dbReference type="NCBI Taxonomy" id="166587"/>
    <lineage>
        <taxon>Bacteria</taxon>
        <taxon>Bacillati</taxon>
        <taxon>Chloroflexota</taxon>
        <taxon>environmental samples</taxon>
    </lineage>
</organism>
<accession>A0A6J4H8L6</accession>
<dbReference type="EMBL" id="CADCTC010000016">
    <property type="protein sequence ID" value="CAA9216698.1"/>
    <property type="molecule type" value="Genomic_DNA"/>
</dbReference>
<proteinExistence type="predicted"/>
<protein>
    <submittedName>
        <fullName evidence="1">Uncharacterized protein</fullName>
    </submittedName>
</protein>
<evidence type="ECO:0000313" key="1">
    <source>
        <dbReference type="EMBL" id="CAA9216698.1"/>
    </source>
</evidence>
<sequence length="54" mass="5931">MPILQATDTVANRRTAALAAAWTFGGGLFPRPTALLDPCADDERSGIHRRFTRF</sequence>
<reference evidence="1" key="1">
    <citation type="submission" date="2020-02" db="EMBL/GenBank/DDBJ databases">
        <authorList>
            <person name="Meier V. D."/>
        </authorList>
    </citation>
    <scope>NUCLEOTIDE SEQUENCE</scope>
    <source>
        <strain evidence="1">AVDCRST_MAG77</strain>
    </source>
</reference>
<dbReference type="AlphaFoldDB" id="A0A6J4H8L6"/>
<gene>
    <name evidence="1" type="ORF">AVDCRST_MAG77-251</name>
</gene>
<name>A0A6J4H8L6_9CHLR</name>